<keyword evidence="3" id="KW-1185">Reference proteome</keyword>
<comment type="caution">
    <text evidence="2">The sequence shown here is derived from an EMBL/GenBank/DDBJ whole genome shotgun (WGS) entry which is preliminary data.</text>
</comment>
<name>A0A158C0Z1_9BURK</name>
<gene>
    <name evidence="2" type="ORF">AWB80_04415</name>
</gene>
<evidence type="ECO:0000313" key="2">
    <source>
        <dbReference type="EMBL" id="SAK76019.1"/>
    </source>
</evidence>
<organism evidence="2 3">
    <name type="scientific">Caballeronia pedi</name>
    <dbReference type="NCBI Taxonomy" id="1777141"/>
    <lineage>
        <taxon>Bacteria</taxon>
        <taxon>Pseudomonadati</taxon>
        <taxon>Pseudomonadota</taxon>
        <taxon>Betaproteobacteria</taxon>
        <taxon>Burkholderiales</taxon>
        <taxon>Burkholderiaceae</taxon>
        <taxon>Caballeronia</taxon>
    </lineage>
</organism>
<reference evidence="2" key="1">
    <citation type="submission" date="2016-01" db="EMBL/GenBank/DDBJ databases">
        <authorList>
            <person name="Peeters C."/>
        </authorList>
    </citation>
    <scope>NUCLEOTIDE SEQUENCE [LARGE SCALE GENOMIC DNA]</scope>
    <source>
        <strain evidence="2">LMG 29323</strain>
    </source>
</reference>
<sequence length="310" mass="34480">MNDTTYLNAETLASSQLTSVLKADQGNIILLLATEALEDWAYPGLAPDAAQFPDAPGVMDLVKAIEPFPVSRWMWSDTQFDVRRQRGPLLVQVGNGSALLETFVKQWAPANGGMVLFTDLDIEGLHRFLTTRVVAGLPQGGEATLRWEPQRWAAVMRALTHHRGSEFLGPITRLVWIENSGPRSYWRQTFNPTPASREAASSAPFSWQDGELRRLGELDKQHFLDALTNELVELPACAGRDHAWIYEQARQAIQYFGNVGIHNEAIVCALLRLSIEQGRTLNTHEARAIVADTTRSPESRLDALRALANN</sequence>
<dbReference type="Pfam" id="PF13503">
    <property type="entry name" value="DUF4123"/>
    <property type="match status" value="1"/>
</dbReference>
<dbReference type="Proteomes" id="UP000054911">
    <property type="component" value="Unassembled WGS sequence"/>
</dbReference>
<accession>A0A158C0Z1</accession>
<evidence type="ECO:0000313" key="3">
    <source>
        <dbReference type="Proteomes" id="UP000054911"/>
    </source>
</evidence>
<feature type="domain" description="DUF4123" evidence="1">
    <location>
        <begin position="56"/>
        <end position="159"/>
    </location>
</feature>
<dbReference type="InterPro" id="IPR025391">
    <property type="entry name" value="DUF4123"/>
</dbReference>
<dbReference type="OrthoDB" id="8662433at2"/>
<evidence type="ECO:0000259" key="1">
    <source>
        <dbReference type="Pfam" id="PF13503"/>
    </source>
</evidence>
<proteinExistence type="predicted"/>
<dbReference type="EMBL" id="FCOE02000015">
    <property type="protein sequence ID" value="SAK76019.1"/>
    <property type="molecule type" value="Genomic_DNA"/>
</dbReference>
<protein>
    <recommendedName>
        <fullName evidence="1">DUF4123 domain-containing protein</fullName>
    </recommendedName>
</protein>
<dbReference type="STRING" id="1777141.AWB80_04415"/>
<dbReference type="RefSeq" id="WP_061176810.1">
    <property type="nucleotide sequence ID" value="NZ_FCOE02000015.1"/>
</dbReference>
<dbReference type="AlphaFoldDB" id="A0A158C0Z1"/>